<proteinExistence type="predicted"/>
<dbReference type="EMBL" id="RRCO01000003">
    <property type="protein sequence ID" value="RRJ25565.1"/>
    <property type="molecule type" value="Genomic_DNA"/>
</dbReference>
<organism evidence="1 2">
    <name type="scientific">Lachnoanaerobaculum gingivalis</name>
    <dbReference type="NCBI Taxonomy" id="2490855"/>
    <lineage>
        <taxon>Bacteria</taxon>
        <taxon>Bacillati</taxon>
        <taxon>Bacillota</taxon>
        <taxon>Clostridia</taxon>
        <taxon>Lachnospirales</taxon>
        <taxon>Lachnospiraceae</taxon>
        <taxon>Lachnoanaerobaculum</taxon>
    </lineage>
</organism>
<accession>A0A3P3QWQ4</accession>
<reference evidence="1 2" key="1">
    <citation type="submission" date="2018-11" db="EMBL/GenBank/DDBJ databases">
        <title>Genome sequencing of Lachnoanaerobaculum sp. KCOM 2030 (= ChDC B114).</title>
        <authorList>
            <person name="Kook J.-K."/>
            <person name="Park S.-N."/>
            <person name="Lim Y.K."/>
        </authorList>
    </citation>
    <scope>NUCLEOTIDE SEQUENCE [LARGE SCALE GENOMIC DNA]</scope>
    <source>
        <strain evidence="1 2">KCOM 2030</strain>
    </source>
</reference>
<dbReference type="OrthoDB" id="1665489at2"/>
<dbReference type="Proteomes" id="UP000272490">
    <property type="component" value="Unassembled WGS sequence"/>
</dbReference>
<evidence type="ECO:0000313" key="2">
    <source>
        <dbReference type="Proteomes" id="UP000272490"/>
    </source>
</evidence>
<protein>
    <submittedName>
        <fullName evidence="1">Uncharacterized protein</fullName>
    </submittedName>
</protein>
<dbReference type="AlphaFoldDB" id="A0A3P3QWQ4"/>
<gene>
    <name evidence="1" type="ORF">EHV10_08025</name>
</gene>
<sequence length="177" mass="21203">MYGLFYTAIDIALILSDMNLGCREESKILDLIWENDAKLLSESYRENKRKFILDTYHWMHYIFDKEAIDTELTAIQMDFEHTNKTLEINQLSSELSDFDLFFKSTRIKILYGESNYVRIKFRTLLNKYGYKRRSPLIIQYIRSCMDFYKLKVNRRGGIPCSIDNVRLDEMLIFRASR</sequence>
<evidence type="ECO:0000313" key="1">
    <source>
        <dbReference type="EMBL" id="RRJ25565.1"/>
    </source>
</evidence>
<name>A0A3P3QWQ4_9FIRM</name>
<dbReference type="RefSeq" id="WP_128674194.1">
    <property type="nucleotide sequence ID" value="NZ_RRCO01000003.1"/>
</dbReference>
<keyword evidence="2" id="KW-1185">Reference proteome</keyword>
<comment type="caution">
    <text evidence="1">The sequence shown here is derived from an EMBL/GenBank/DDBJ whole genome shotgun (WGS) entry which is preliminary data.</text>
</comment>